<evidence type="ECO:0000313" key="3">
    <source>
        <dbReference type="EMBL" id="MBC8590511.1"/>
    </source>
</evidence>
<protein>
    <recommendedName>
        <fullName evidence="2">Ribosome-binding factor A</fullName>
    </recommendedName>
</protein>
<sequence length="125" mass="14385">MNNKRTIRISREIKKVVSELLYNGIKDPRIGLMTTITDVEVTRDLSFANIYISVLGDMQEKKSTLEGLESAKGFIRNEIGKKLDLRHVPEPIFHLDESIERGMYLSELIDKTNKENDINGNNYDE</sequence>
<dbReference type="InterPro" id="IPR015946">
    <property type="entry name" value="KH_dom-like_a/b"/>
</dbReference>
<dbReference type="NCBIfam" id="TIGR00082">
    <property type="entry name" value="rbfA"/>
    <property type="match status" value="1"/>
</dbReference>
<dbReference type="InterPro" id="IPR000238">
    <property type="entry name" value="RbfA"/>
</dbReference>
<organism evidence="3 4">
    <name type="scientific">Wansuia hejianensis</name>
    <dbReference type="NCBI Taxonomy" id="2763667"/>
    <lineage>
        <taxon>Bacteria</taxon>
        <taxon>Bacillati</taxon>
        <taxon>Bacillota</taxon>
        <taxon>Clostridia</taxon>
        <taxon>Lachnospirales</taxon>
        <taxon>Lachnospiraceae</taxon>
        <taxon>Wansuia</taxon>
    </lineage>
</organism>
<comment type="function">
    <text evidence="2">One of several proteins that assist in the late maturation steps of the functional core of the 30S ribosomal subunit. Associates with free 30S ribosomal subunits (but not with 30S subunits that are part of 70S ribosomes or polysomes). Required for efficient processing of 16S rRNA. May interact with the 5'-terminal helix region of 16S rRNA.</text>
</comment>
<keyword evidence="2" id="KW-0963">Cytoplasm</keyword>
<proteinExistence type="inferred from homology"/>
<dbReference type="Proteomes" id="UP000601522">
    <property type="component" value="Unassembled WGS sequence"/>
</dbReference>
<dbReference type="GO" id="GO:0005829">
    <property type="term" value="C:cytosol"/>
    <property type="evidence" value="ECO:0007669"/>
    <property type="project" value="TreeGrafter"/>
</dbReference>
<evidence type="ECO:0000256" key="1">
    <source>
        <dbReference type="ARBA" id="ARBA00022517"/>
    </source>
</evidence>
<dbReference type="GO" id="GO:0030490">
    <property type="term" value="P:maturation of SSU-rRNA"/>
    <property type="evidence" value="ECO:0007669"/>
    <property type="project" value="UniProtKB-UniRule"/>
</dbReference>
<comment type="subunit">
    <text evidence="2">Monomer. Binds 30S ribosomal subunits, but not 50S ribosomal subunits or 70S ribosomes.</text>
</comment>
<dbReference type="SUPFAM" id="SSF89919">
    <property type="entry name" value="Ribosome-binding factor A, RbfA"/>
    <property type="match status" value="1"/>
</dbReference>
<comment type="caution">
    <text evidence="3">The sequence shown here is derived from an EMBL/GenBank/DDBJ whole genome shotgun (WGS) entry which is preliminary data.</text>
</comment>
<dbReference type="EMBL" id="JACRTK010000002">
    <property type="protein sequence ID" value="MBC8590511.1"/>
    <property type="molecule type" value="Genomic_DNA"/>
</dbReference>
<keyword evidence="4" id="KW-1185">Reference proteome</keyword>
<evidence type="ECO:0000256" key="2">
    <source>
        <dbReference type="HAMAP-Rule" id="MF_00003"/>
    </source>
</evidence>
<evidence type="ECO:0000313" key="4">
    <source>
        <dbReference type="Proteomes" id="UP000601522"/>
    </source>
</evidence>
<name>A0A926EZG9_9FIRM</name>
<dbReference type="Gene3D" id="3.30.300.20">
    <property type="match status" value="1"/>
</dbReference>
<dbReference type="GO" id="GO:0043024">
    <property type="term" value="F:ribosomal small subunit binding"/>
    <property type="evidence" value="ECO:0007669"/>
    <property type="project" value="TreeGrafter"/>
</dbReference>
<gene>
    <name evidence="2 3" type="primary">rbfA</name>
    <name evidence="3" type="ORF">H8689_05130</name>
</gene>
<reference evidence="3 4" key="1">
    <citation type="submission" date="2020-08" db="EMBL/GenBank/DDBJ databases">
        <title>Genome public.</title>
        <authorList>
            <person name="Liu C."/>
            <person name="Sun Q."/>
        </authorList>
    </citation>
    <scope>NUCLEOTIDE SEQUENCE [LARGE SCALE GENOMIC DNA]</scope>
    <source>
        <strain evidence="3 4">NSJ-26</strain>
    </source>
</reference>
<dbReference type="InterPro" id="IPR023799">
    <property type="entry name" value="RbfA_dom_sf"/>
</dbReference>
<dbReference type="HAMAP" id="MF_00003">
    <property type="entry name" value="RbfA"/>
    <property type="match status" value="1"/>
</dbReference>
<comment type="similarity">
    <text evidence="2">Belongs to the RbfA family.</text>
</comment>
<accession>A0A926EZG9</accession>
<dbReference type="AlphaFoldDB" id="A0A926EZG9"/>
<comment type="subcellular location">
    <subcellularLocation>
        <location evidence="2">Cytoplasm</location>
    </subcellularLocation>
</comment>
<dbReference type="PANTHER" id="PTHR33515">
    <property type="entry name" value="RIBOSOME-BINDING FACTOR A, CHLOROPLASTIC-RELATED"/>
    <property type="match status" value="1"/>
</dbReference>
<dbReference type="PANTHER" id="PTHR33515:SF1">
    <property type="entry name" value="RIBOSOME-BINDING FACTOR A, CHLOROPLASTIC-RELATED"/>
    <property type="match status" value="1"/>
</dbReference>
<keyword evidence="1 2" id="KW-0690">Ribosome biogenesis</keyword>
<dbReference type="RefSeq" id="WP_249323351.1">
    <property type="nucleotide sequence ID" value="NZ_JACRTK010000002.1"/>
</dbReference>
<dbReference type="Pfam" id="PF02033">
    <property type="entry name" value="RBFA"/>
    <property type="match status" value="1"/>
</dbReference>